<keyword evidence="4" id="KW-0067">ATP-binding</keyword>
<dbReference type="OrthoDB" id="2195431at2759"/>
<dbReference type="InterPro" id="IPR053016">
    <property type="entry name" value="CTF18-RFC_complex"/>
</dbReference>
<dbReference type="InterPro" id="IPR047854">
    <property type="entry name" value="RFC_lid"/>
</dbReference>
<dbReference type="PANTHER" id="PTHR46765:SF1">
    <property type="entry name" value="P-LOOP CONTAINING NUCLEOSIDE TRIPHOSPHATE HYDROLASES SUPERFAMILY PROTEIN"/>
    <property type="match status" value="1"/>
</dbReference>
<evidence type="ECO:0000256" key="9">
    <source>
        <dbReference type="SAM" id="MobiDB-lite"/>
    </source>
</evidence>
<feature type="compositionally biased region" description="Polar residues" evidence="9">
    <location>
        <begin position="73"/>
        <end position="87"/>
    </location>
</feature>
<dbReference type="Gene3D" id="3.40.50.300">
    <property type="entry name" value="P-loop containing nucleotide triphosphate hydrolases"/>
    <property type="match status" value="1"/>
</dbReference>
<name>A0A9Q0S7R0_9DIPT</name>
<feature type="region of interest" description="Disordered" evidence="9">
    <location>
        <begin position="27"/>
        <end position="120"/>
    </location>
</feature>
<keyword evidence="6" id="KW-0539">Nucleus</keyword>
<protein>
    <submittedName>
        <fullName evidence="11">Chromosome transmission fidelity protein 18 like</fullName>
    </submittedName>
</protein>
<dbReference type="CDD" id="cd18140">
    <property type="entry name" value="HLD_clamp_RFC"/>
    <property type="match status" value="1"/>
</dbReference>
<gene>
    <name evidence="11" type="primary">chtf18</name>
    <name evidence="11" type="ORF">Bhyg_01601</name>
</gene>
<dbReference type="InterPro" id="IPR027417">
    <property type="entry name" value="P-loop_NTPase"/>
</dbReference>
<dbReference type="Pfam" id="PF00004">
    <property type="entry name" value="AAA"/>
    <property type="match status" value="1"/>
</dbReference>
<dbReference type="Gene3D" id="1.10.8.60">
    <property type="match status" value="1"/>
</dbReference>
<dbReference type="GO" id="GO:0006260">
    <property type="term" value="P:DNA replication"/>
    <property type="evidence" value="ECO:0007669"/>
    <property type="project" value="UniProtKB-KW"/>
</dbReference>
<dbReference type="PANTHER" id="PTHR46765">
    <property type="entry name" value="P-LOOP CONTAINING NUCLEOSIDE TRIPHOSPHATE HYDROLASES SUPERFAMILY PROTEIN"/>
    <property type="match status" value="1"/>
</dbReference>
<evidence type="ECO:0000259" key="10">
    <source>
        <dbReference type="SMART" id="SM00382"/>
    </source>
</evidence>
<evidence type="ECO:0000256" key="7">
    <source>
        <dbReference type="ARBA" id="ARBA00023306"/>
    </source>
</evidence>
<feature type="compositionally biased region" description="Polar residues" evidence="9">
    <location>
        <begin position="106"/>
        <end position="117"/>
    </location>
</feature>
<dbReference type="Proteomes" id="UP001151699">
    <property type="component" value="Chromosome A"/>
</dbReference>
<reference evidence="11" key="1">
    <citation type="submission" date="2022-07" db="EMBL/GenBank/DDBJ databases">
        <authorList>
            <person name="Trinca V."/>
            <person name="Uliana J.V.C."/>
            <person name="Torres T.T."/>
            <person name="Ward R.J."/>
            <person name="Monesi N."/>
        </authorList>
    </citation>
    <scope>NUCLEOTIDE SEQUENCE</scope>
    <source>
        <strain evidence="11">HSMRA1968</strain>
        <tissue evidence="11">Whole embryos</tissue>
    </source>
</reference>
<keyword evidence="2" id="KW-0235">DNA replication</keyword>
<sequence>MSHIPTEEEMFELMYDDELDIEMEMERENRAAEAQQQEDILSQVTVTDTPKQLPSGSSDHRPTDRQLNRRLFDNSSYAASGSSTPFVANSPKPLTPLTPFEPLRHLTSTQNQPSSQGPFGARKRCIEELFGDIHDIDDEDVRGAIKRQKTEEEIDLEMIERILELRKKRTVEERPTNCDDNDRKEALHKFKQHNLSTSIPKYPFIPVTSDGDRIYIRFHSEDFEDERIREIQCGKSVGSLMSTAAREAMWARANEMMAHRLITLTKPDVMTDNLVVNSSEEIPAVVTTDDSVDPNLWVEKYRPKRYLDLLSDESTNRNLLKWIKMWDKIVFQRDIDVKSLKKETVKFQQFKNFRRKERNTLNSDYDAHGRPIQKIALLCGAPGLGKTTLAHAIARHAGYNIVELNASDDRSPEAFKLALENGTQMKSFLGKDNRPNCIILDEIDGAPKQSIDFLIKFIGDNVSNKGKNKAKHFLRRPIICICNDMYVPALRQLRQEAFVVDINQMESGRLADRLQTICRREKVIADYSALLSLAEKSGNDIRSCLSMLEFFSRLGKPLTLIEVLQNDFGQKDMQKGLVPVLETVFQITNPRRTIKEDDKSSEKIISSADSSMKTRVDCVLDAIHMFGDYNLLVNGVYENYLTKKMPDPNMIGTAEATEWFCFTDRINQFINHRQNYSVYSYMQYGFVAWHLLFASLMWPKIFFPKQGFEFTKKANVNKAVVSSFKKGSCVTTRGVDDDRSAILDTIPLLRKIISPVIRTVSVELMCPKERSDLVHTVEVMVDHGLEYHHIKKQDGTFQWKLEPDIGTLCDFDCGFQPSKNYLTVQMISREVQIEKMRRAAPKFDGKVATKERRAGKENVPNHLRTLNLNSMANEERVTKLISKDIFGRVSTKSVPISVQDGGTDAIIKSSIWYKYKEGFNNAVRKDVTINNLL</sequence>
<keyword evidence="5" id="KW-0238">DNA-binding</keyword>
<organism evidence="11 12">
    <name type="scientific">Pseudolycoriella hygida</name>
    <dbReference type="NCBI Taxonomy" id="35572"/>
    <lineage>
        <taxon>Eukaryota</taxon>
        <taxon>Metazoa</taxon>
        <taxon>Ecdysozoa</taxon>
        <taxon>Arthropoda</taxon>
        <taxon>Hexapoda</taxon>
        <taxon>Insecta</taxon>
        <taxon>Pterygota</taxon>
        <taxon>Neoptera</taxon>
        <taxon>Endopterygota</taxon>
        <taxon>Diptera</taxon>
        <taxon>Nematocera</taxon>
        <taxon>Sciaroidea</taxon>
        <taxon>Sciaridae</taxon>
        <taxon>Pseudolycoriella</taxon>
    </lineage>
</organism>
<dbReference type="SMART" id="SM00382">
    <property type="entry name" value="AAA"/>
    <property type="match status" value="1"/>
</dbReference>
<dbReference type="SUPFAM" id="SSF52540">
    <property type="entry name" value="P-loop containing nucleoside triphosphate hydrolases"/>
    <property type="match status" value="1"/>
</dbReference>
<evidence type="ECO:0000256" key="1">
    <source>
        <dbReference type="ARBA" id="ARBA00004123"/>
    </source>
</evidence>
<feature type="compositionally biased region" description="Polar residues" evidence="9">
    <location>
        <begin position="39"/>
        <end position="57"/>
    </location>
</feature>
<evidence type="ECO:0000313" key="11">
    <source>
        <dbReference type="EMBL" id="KAJ6646390.1"/>
    </source>
</evidence>
<keyword evidence="12" id="KW-1185">Reference proteome</keyword>
<evidence type="ECO:0000256" key="8">
    <source>
        <dbReference type="ARBA" id="ARBA00043975"/>
    </source>
</evidence>
<dbReference type="GO" id="GO:0016887">
    <property type="term" value="F:ATP hydrolysis activity"/>
    <property type="evidence" value="ECO:0007669"/>
    <property type="project" value="InterPro"/>
</dbReference>
<proteinExistence type="inferred from homology"/>
<dbReference type="GO" id="GO:0005634">
    <property type="term" value="C:nucleus"/>
    <property type="evidence" value="ECO:0007669"/>
    <property type="project" value="UniProtKB-SubCell"/>
</dbReference>
<accession>A0A9Q0S7R0</accession>
<dbReference type="EMBL" id="WJQU01000001">
    <property type="protein sequence ID" value="KAJ6646390.1"/>
    <property type="molecule type" value="Genomic_DNA"/>
</dbReference>
<dbReference type="InterPro" id="IPR003593">
    <property type="entry name" value="AAA+_ATPase"/>
</dbReference>
<dbReference type="GO" id="GO:0005524">
    <property type="term" value="F:ATP binding"/>
    <property type="evidence" value="ECO:0007669"/>
    <property type="project" value="UniProtKB-KW"/>
</dbReference>
<dbReference type="CDD" id="cd00009">
    <property type="entry name" value="AAA"/>
    <property type="match status" value="1"/>
</dbReference>
<comment type="caution">
    <text evidence="11">The sequence shown here is derived from an EMBL/GenBank/DDBJ whole genome shotgun (WGS) entry which is preliminary data.</text>
</comment>
<comment type="subcellular location">
    <subcellularLocation>
        <location evidence="1">Nucleus</location>
    </subcellularLocation>
</comment>
<feature type="domain" description="AAA+ ATPase" evidence="10">
    <location>
        <begin position="372"/>
        <end position="503"/>
    </location>
</feature>
<keyword evidence="3" id="KW-0547">Nucleotide-binding</keyword>
<evidence type="ECO:0000256" key="2">
    <source>
        <dbReference type="ARBA" id="ARBA00022705"/>
    </source>
</evidence>
<evidence type="ECO:0000313" key="12">
    <source>
        <dbReference type="Proteomes" id="UP001151699"/>
    </source>
</evidence>
<feature type="compositionally biased region" description="Basic and acidic residues" evidence="9">
    <location>
        <begin position="58"/>
        <end position="72"/>
    </location>
</feature>
<keyword evidence="7" id="KW-0131">Cell cycle</keyword>
<comment type="similarity">
    <text evidence="8">Belongs to the activator 1 small subunits family. CTF18 subfamily.</text>
</comment>
<dbReference type="AlphaFoldDB" id="A0A9Q0S7R0"/>
<dbReference type="GO" id="GO:0003677">
    <property type="term" value="F:DNA binding"/>
    <property type="evidence" value="ECO:0007669"/>
    <property type="project" value="UniProtKB-KW"/>
</dbReference>
<dbReference type="InterPro" id="IPR003959">
    <property type="entry name" value="ATPase_AAA_core"/>
</dbReference>
<evidence type="ECO:0000256" key="4">
    <source>
        <dbReference type="ARBA" id="ARBA00022840"/>
    </source>
</evidence>
<evidence type="ECO:0000256" key="3">
    <source>
        <dbReference type="ARBA" id="ARBA00022741"/>
    </source>
</evidence>
<dbReference type="FunFam" id="3.40.50.300:FF:001083">
    <property type="entry name" value="Chromosome transmission fidelity factor 18"/>
    <property type="match status" value="1"/>
</dbReference>
<evidence type="ECO:0000256" key="6">
    <source>
        <dbReference type="ARBA" id="ARBA00023242"/>
    </source>
</evidence>
<evidence type="ECO:0000256" key="5">
    <source>
        <dbReference type="ARBA" id="ARBA00023125"/>
    </source>
</evidence>